<comment type="caution">
    <text evidence="2">The sequence shown here is derived from an EMBL/GenBank/DDBJ whole genome shotgun (WGS) entry which is preliminary data.</text>
</comment>
<feature type="compositionally biased region" description="Polar residues" evidence="1">
    <location>
        <begin position="86"/>
        <end position="100"/>
    </location>
</feature>
<sequence length="265" mass="29946">MPINVELQEGFERISAAIEHATNAVTNIFVSASFAVRLWCFGTGRWVLAAAFWSFMILQLLQQQQPMTGEPTPIQRQPTVGKPAPMQQQPMASEPTPRQQSMEVPFLVRRRLMWRITRFKVTAQNHDGPPSNENDLLWHPQDLNEGHDGKYVYVGVRWESRGDPVTSLDFLIQDNEGPRIPHGWTSDYTDLNTGVGGKYIYLIWRTGEAGERPITAIAFRSSKGSNPPDIHGFTAVHKDLCSRAGGSYMWGYYHRGLADKHRVLG</sequence>
<evidence type="ECO:0008006" key="4">
    <source>
        <dbReference type="Google" id="ProtNLM"/>
    </source>
</evidence>
<evidence type="ECO:0000256" key="1">
    <source>
        <dbReference type="SAM" id="MobiDB-lite"/>
    </source>
</evidence>
<dbReference type="Proteomes" id="UP000274822">
    <property type="component" value="Unassembled WGS sequence"/>
</dbReference>
<evidence type="ECO:0000313" key="3">
    <source>
        <dbReference type="Proteomes" id="UP000274822"/>
    </source>
</evidence>
<reference evidence="2 3" key="1">
    <citation type="journal article" date="2018" name="New Phytol.">
        <title>Phylogenomics of Endogonaceae and evolution of mycorrhizas within Mucoromycota.</title>
        <authorList>
            <person name="Chang Y."/>
            <person name="Desiro A."/>
            <person name="Na H."/>
            <person name="Sandor L."/>
            <person name="Lipzen A."/>
            <person name="Clum A."/>
            <person name="Barry K."/>
            <person name="Grigoriev I.V."/>
            <person name="Martin F.M."/>
            <person name="Stajich J.E."/>
            <person name="Smith M.E."/>
            <person name="Bonito G."/>
            <person name="Spatafora J.W."/>
        </authorList>
    </citation>
    <scope>NUCLEOTIDE SEQUENCE [LARGE SCALE GENOMIC DNA]</scope>
    <source>
        <strain evidence="2 3">AD002</strain>
    </source>
</reference>
<keyword evidence="3" id="KW-1185">Reference proteome</keyword>
<accession>A0A433Q995</accession>
<dbReference type="EMBL" id="RBNJ01010799">
    <property type="protein sequence ID" value="RUS26299.1"/>
    <property type="molecule type" value="Genomic_DNA"/>
</dbReference>
<name>A0A433Q995_9FUNG</name>
<proteinExistence type="predicted"/>
<feature type="region of interest" description="Disordered" evidence="1">
    <location>
        <begin position="68"/>
        <end position="100"/>
    </location>
</feature>
<gene>
    <name evidence="2" type="ORF">BC938DRAFT_470960</name>
</gene>
<organism evidence="2 3">
    <name type="scientific">Jimgerdemannia flammicorona</name>
    <dbReference type="NCBI Taxonomy" id="994334"/>
    <lineage>
        <taxon>Eukaryota</taxon>
        <taxon>Fungi</taxon>
        <taxon>Fungi incertae sedis</taxon>
        <taxon>Mucoromycota</taxon>
        <taxon>Mucoromycotina</taxon>
        <taxon>Endogonomycetes</taxon>
        <taxon>Endogonales</taxon>
        <taxon>Endogonaceae</taxon>
        <taxon>Jimgerdemannia</taxon>
    </lineage>
</organism>
<dbReference type="Gene3D" id="2.100.10.50">
    <property type="match status" value="1"/>
</dbReference>
<evidence type="ECO:0000313" key="2">
    <source>
        <dbReference type="EMBL" id="RUS26299.1"/>
    </source>
</evidence>
<protein>
    <recommendedName>
        <fullName evidence="4">MABP domain-containing protein</fullName>
    </recommendedName>
</protein>
<dbReference type="AlphaFoldDB" id="A0A433Q995"/>